<gene>
    <name evidence="3" type="ORF">INT45_003046</name>
</gene>
<dbReference type="PANTHER" id="PTHR33977:SF1">
    <property type="entry name" value="ZINC ION BINDING PROTEIN"/>
    <property type="match status" value="1"/>
</dbReference>
<feature type="domain" description="SWIM-type" evidence="2">
    <location>
        <begin position="566"/>
        <end position="604"/>
    </location>
</feature>
<dbReference type="GO" id="GO:0008270">
    <property type="term" value="F:zinc ion binding"/>
    <property type="evidence" value="ECO:0007669"/>
    <property type="project" value="UniProtKB-KW"/>
</dbReference>
<organism evidence="3 4">
    <name type="scientific">Circinella minor</name>
    <dbReference type="NCBI Taxonomy" id="1195481"/>
    <lineage>
        <taxon>Eukaryota</taxon>
        <taxon>Fungi</taxon>
        <taxon>Fungi incertae sedis</taxon>
        <taxon>Mucoromycota</taxon>
        <taxon>Mucoromycotina</taxon>
        <taxon>Mucoromycetes</taxon>
        <taxon>Mucorales</taxon>
        <taxon>Lichtheimiaceae</taxon>
        <taxon>Circinella</taxon>
    </lineage>
</organism>
<evidence type="ECO:0000259" key="2">
    <source>
        <dbReference type="PROSITE" id="PS50966"/>
    </source>
</evidence>
<dbReference type="AlphaFoldDB" id="A0A8H7RNM6"/>
<keyword evidence="4" id="KW-1185">Reference proteome</keyword>
<dbReference type="PANTHER" id="PTHR33977">
    <property type="entry name" value="ZINC ION BINDING PROTEIN"/>
    <property type="match status" value="1"/>
</dbReference>
<keyword evidence="1" id="KW-0863">Zinc-finger</keyword>
<dbReference type="Proteomes" id="UP000646827">
    <property type="component" value="Unassembled WGS sequence"/>
</dbReference>
<evidence type="ECO:0000313" key="3">
    <source>
        <dbReference type="EMBL" id="KAG2212938.1"/>
    </source>
</evidence>
<comment type="caution">
    <text evidence="3">The sequence shown here is derived from an EMBL/GenBank/DDBJ whole genome shotgun (WGS) entry which is preliminary data.</text>
</comment>
<evidence type="ECO:0000313" key="4">
    <source>
        <dbReference type="Proteomes" id="UP000646827"/>
    </source>
</evidence>
<sequence length="707" mass="81628">MSNNNNNESGLVTKAINILRETRTGTVMPFDINNQCPITVVINHVDWEKWFLDEQTRTFCTFYDRTGEERIGTKRGRSTVLNFHQVYACHRAKAPKQYVRNLERTPLGCNCTSTIKVHCYGENPLKMHVEYNWQHTGHDLGSSADMQSVPAGRTARHLIESMVDEEMTWKSICHAIRVDRAELERIKRSNYKQLPAIKKISYDMVYYAMRKAIKRRSQLGRSLLESLEKWGEKISSEGGVYHYNNNMNDIQEGMFCFGFITEFQQEIITENTNTVVCMDSTHGTCVDDNGSRCFLYTLVIRSNVTGKGCPVGWMLTNSETHYPIVSWLQWVRDTVMFSPTQVMIDNSDTEIKALRIVFGENTAILICHWHILRAWKKHVIKKVNPVSRAIRPDTVRAKRGEALDILISMMSAQTENDFDSGYHDLSEFCVRNRNWDCAGLLSYFDNEYLSKKQEWSSAWRQNHSSLNTNAYVESWHRTLKETYLANIRSQRIDGLVYILHEIIALDFMSHDTDVRANLRRRVMNKAEKERQQHALNLSDFDAEMMLVTHNVGSITVSSFTNGDVEYIVSFDEQNNTLQSCTCPDYIRNTPIICKHMFLVHRVERISLPYSSQPANHEVSQNINMPQTEMSTNEISRPDPEELYLEAAERFKEATAKINTVAEGLDRGQYQLNAATVINSAAEELNAIWSTFQRYKKSNTNGNHQNRF</sequence>
<proteinExistence type="predicted"/>
<dbReference type="PROSITE" id="PS50966">
    <property type="entry name" value="ZF_SWIM"/>
    <property type="match status" value="1"/>
</dbReference>
<keyword evidence="1" id="KW-0479">Metal-binding</keyword>
<accession>A0A8H7RNM6</accession>
<evidence type="ECO:0000256" key="1">
    <source>
        <dbReference type="PROSITE-ProRule" id="PRU00325"/>
    </source>
</evidence>
<reference evidence="3 4" key="1">
    <citation type="submission" date="2020-12" db="EMBL/GenBank/DDBJ databases">
        <title>Metabolic potential, ecology and presence of endohyphal bacteria is reflected in genomic diversity of Mucoromycotina.</title>
        <authorList>
            <person name="Muszewska A."/>
            <person name="Okrasinska A."/>
            <person name="Steczkiewicz K."/>
            <person name="Drgas O."/>
            <person name="Orlowska M."/>
            <person name="Perlinska-Lenart U."/>
            <person name="Aleksandrzak-Piekarczyk T."/>
            <person name="Szatraj K."/>
            <person name="Zielenkiewicz U."/>
            <person name="Pilsyk S."/>
            <person name="Malc E."/>
            <person name="Mieczkowski P."/>
            <person name="Kruszewska J.S."/>
            <person name="Biernat P."/>
            <person name="Pawlowska J."/>
        </authorList>
    </citation>
    <scope>NUCLEOTIDE SEQUENCE [LARGE SCALE GENOMIC DNA]</scope>
    <source>
        <strain evidence="3 4">CBS 142.35</strain>
    </source>
</reference>
<protein>
    <recommendedName>
        <fullName evidence="2">SWIM-type domain-containing protein</fullName>
    </recommendedName>
</protein>
<keyword evidence="1" id="KW-0862">Zinc</keyword>
<dbReference type="InterPro" id="IPR007527">
    <property type="entry name" value="Znf_SWIM"/>
</dbReference>
<dbReference type="EMBL" id="JAEPRB010000714">
    <property type="protein sequence ID" value="KAG2212938.1"/>
    <property type="molecule type" value="Genomic_DNA"/>
</dbReference>
<dbReference type="OrthoDB" id="2289406at2759"/>
<name>A0A8H7RNM6_9FUNG</name>